<keyword evidence="1" id="KW-0812">Transmembrane</keyword>
<evidence type="ECO:0000256" key="1">
    <source>
        <dbReference type="SAM" id="Phobius"/>
    </source>
</evidence>
<sequence length="3995" mass="434573">MFWSKNKIIKNIFFSIILLLGMFLLFKTNVFAQDAFGLNRIGGSLDLPATDIRLIIAQIIRAILGLLGIIALGLMLYGGFVYMTSAGNEEKVGQARKILINAAIGIMIILSALAIAQFVINQLSDATGFGDGNGDNLSCRDLKYVLENRDECESVFCREFPTLCSCEDKHFVVQSITPKTTNTQMNNAVIRVTFSRKLQNMSSNEIKNYLTILRNNVTSTEEFSFEVLGRELADANSLIQATYIGETKCEDSTSCLPAGTYQVIVSPNIKDIDGYNLELKTSCGDFSAEAEFTVTTSAVKDSLAPILTPLVVEMVNKSGVREEIADDRLPVGSAYYFGTSESDESGAGYVGLTLNNGSFENLGERIYGYFNGPASTSDAPIDNPYNFSQRVFFPENLIVPQRISLTLRGNDIDSKFAEVTSTYMLVGAHCKDRIKNGNETGTDVGGSCGGGDGASCHDDLDCAYSFKCIDPVGAGNVNDKICRPFPLIENVEPMDGGAGNWVTILGRNFGSTKGKVSFGIDKNQDGEVSAGDWLDVNLADCGEGTNVWHDQWVIIEVPADIDLDRNFLSDIKLESAKTLTIAGESIKPSDDTAGLTTPEWGVMPGPNDGWFLKNDAIRPGLCAITPGEAESKAQVVIQGKGLGDTQSGSTMKFGGVQAIIVGAGWSDAVVRSFVPVLSAGKVGVVATVNGENSNGVPFEILSDGSVKTPIISSIDPVTTTPGSLITIYGSNFGSSGHVYLAGNSNDAKACAINYDSTKCKELTTVGLPPQCSENWQDTQVIVNIPKNIDTKFIGGKTVYKIVTESADLADIIGLNLGNSINTLAEAKVYNDTNGDYSLLNDTAIEFDIELDNLTTSSDVGFIESGDLWMKYRFLFFRNDGKEQVYINEQVKNDGIVKRYLFIHSAVFLDKSMRDYGANVALLNNSTNLYNLKIEIKDNKMNVYLSEGGNPLPIIPKIQLGLDPDLIKKESLPFRIGNIISSLDDNSRLFYGKINKLEFIHSTQVAEKTLDEVNLILKNNFNLASSGENTFGLMVGEPQPGICAIAPASGPAPLPAGKFLNLYGINFSDTPTVKFWSPNTSGGWLENSEAINAVGFAYSKSIDGEKIQTIIPYENGLTMETGAIKVQDKNNRIGNSVNYLVNDCRDSNTAMPGFQCCSEGAEAGKWKLSTLSCKGQPDSAGYVWRFTTGLIPHLPEVMEVCDQVNWSKGTVTVPFPTPVPWQNWEGGTNACLNASIAVRFNMPMKNNFVGKVTVYKCAEAKNGDIDCSDKEEVEVNGPIYNNPVLYIHDGTTNLVSNTWYHVELKDNIFSAERRETLGNFVEFNQPLKKTKPCSDGTAYCFDFKTGDGNCTLASAGIIPDNYVTHLLGVVQDFSHPQDLVNPFNPHPPAQPYFYYVWGRGSQKCSVLNVDGYGWNWQTDNESWVSSTISRGGSDPSDNKLTPRYIDSRAKIIAWSNTTPWNVKITATTNTLQNVTDDNLTTITGTSTLVVDLSDPKVISYWPNCEEACINAGIGAQFNQMMVTSTFADGLEFYMCGDELCSEDKLDEQNDLISIDESMSSYNTLRINVSDPYLVKNSWYLVRLTSEIKAIGAFKANGSIQVGNDLQAFAWKFRTKNDDTPCKAEKVEVVPNNFTSFLIGEKTKYLSLPKTKPDSCSPYGQDLNPWSFGWEWTADVTEVATISNFSTGDPLNSFCSPVCKPLGSDKKLIEVPTYCGDGEVGAGEDCDIDDPDTEAGCGYNCLHTGNNLTTTTVGINLGLCGDGFVSTALGEECDPGDMDQKNYCKSNNCTWKGSASTQPAGQVTVSWCGSGSVTLGEECDTKDTATKKGCSSNCLHIGTALSQAWCDEQAADEQTAADVPQACNNAISICGNDIVESGEECEIIDDVAKKIKVHNEGDTLFTTIQPANKVCNSSCLLQNLCNEDYDEENLDVSDLKCDTNEQWCRPDCTLRGSSPNYTQPSLCGDGETGSGEYGFCEVSLSGENLGENPVQVATAVGEGEVDPATDDQYTPINAKAISFTNANGDKVGLQTAEQKTGTGKYYLQCGYKEFETQAEYGDFAGWYNNCPGDADGAQEVNTFGVGKNSCCYYRPVRNTVYPIDGAGFEEGSEGVCLNTYLEATFNNEIDKQTVLDNIVLLKGTTSSTYNCANNNTIDRTAWANELMGIDALEQDTKLLGFLNNIWQKIKLFFVSLFTNDQAVATTITPASVVWCEGSVGVQSKVRYEEITVGNETFVNTTTIAIYINNLLEKDTEYAVILKGGNSGIKDVRGVGIRAKDGENNDQLDDVWLFKTGKDVCKINKVTVSPEKAWYKKANTSEFFDSFAESENGQIIVSLPPAYGWTWHWAPANNRVFAIPDSDNPLDATSDSVDIASRQVEGSLIAVAQAKVTHDLSLTNNQVGKIFTGRTELTAKFCERPWPEPETEDSWLPLKDNKYNFSLSYCADAGRSGTTTDDLPFMNLLPVIEKDTGTNIVVVPGQCAQNPSTSCTTDASCPPIVTATPGKCVHSPSTSCTTSADCPDYSVAQPGACSLKSNNQSTVCNVDTDCPTTDWYVLPGESSLYVSCSKYGGAYNFQYYKDKSCKFRHLVTESKYCTITGQYPPDYASTYRFCTDATGCNAGENCVPFDPIWKISGVVNTCVGAAPASLVADTCSGVGTSSVADQCTGGGEQVEEIMNPTLTDDTLRRYLLFSNINDDVIGIQIFQNPDRLSAYDWYTSPQRFPNTQNAKRVELAGFDAVQDGDNYYINALNLVTTTGHDYALWNNIYQISLNKGAQANTKKVLEQILGSLEFNINISDHKYCLNDGTLFDNQDNINDQFSCNTDFECRETNGNIKTNTSGICSNAKTKFFRDLRRLNDIAGMQNKLASYFTSNLNKVTFEGNLPGGTFIPGATLSLWPSWNNTLGAKVGTLPQDPVNAWTSCTDAGLGAEKQTCWYAPSSTVYCPVFSNIYEYNYVSSTKSYLLHSPLEFFALSSNIVEEKINTSTFTTTPWCNSETPFRAFGEKCGDGIVAPGEECEPPGKNELTAQTKIGGVLTACAGATKAARTCTNTCTWSYGACQADFTCGNGEKESAEFCDEGQLNGTYGHCAGENSVGVVACMGPHQAYCGNFHNIVYSSIDSLIDKDANNKPLELCDFTSTTPLAQNKASIRTGNWVFQGNCSETSVNVNGGLISGLGNWLNYANQYNLDKLVDINTLQSHIINFDLGLEDPLKIQCNLSSFPGLDCDGDEIINDLDNCPKNANSVMSSSCPAGQPFCLPSEMQLKKSNGPDSDGDGLGNACDYYPNCAENDVDKDEKCGTEDNCPNNYNPLQNDIDGDGIGDACDEVSVILMQALQDLNDANKTGWAKERNDICTDKIGYCALNTNFVCRTNDDCNINTQSINIDEGLSGYSNVNDFLNDVKTTSEYKGRCVPIIASYAKNKEYSCSWDCQKYGSYCGDGVLDAGQEECDDGNDVDTDKCQNNCKLKATVFCGDGLVNGSETCDDGMQCENKKPCTTDNTCAGIGKGKCLPRNGDGCSISCALESGQENYCGNGIVDENLKEACDMGAQNGLECTPEYGKGKICTWCSGDCKKVFTKETTDYCGNGKIDVIVSSTTPVFEKCDVKSDGTVVSSTYNPTTKVVGEANKSCNVNDKGNFSCENNCLDLQNNCINCAEMDRVDGGANPMIAILNPMIEQGFNWDSIYGVELVSLYRNYPNVLGYLYYFKQIKLNINENGVPTNYAYFYKSSSLITVEDVLPKGIETNLQCKDEYKVFFNENGLQTKVSGGGTANDFWKNGYGDIFDYPVNDESLRIENDVIMSPAVPTSTVRIVVKWTSEEENKLGGFVGDVIKTNSPTEWTHNRLPTTTFGTIIKNADEYWVPDGCTSLVCVHAKVHTPKIYVQSFTVDAGAGKDYVFTVSALTNFIGGPAKRSNLQVEVYTAHANQIPAYSIYKPTRTFSIRNASGTSSNARAKYWYVFKIRGNNTAPIIAPVDVDHADGVIRTDECDVKVSADVLESCPTT</sequence>
<gene>
    <name evidence="3" type="ORF">US42_C0007G0026</name>
</gene>
<dbReference type="InterPro" id="IPR013783">
    <property type="entry name" value="Ig-like_fold"/>
</dbReference>
<name>A0A0G0GNB8_9BACT</name>
<evidence type="ECO:0000313" key="4">
    <source>
        <dbReference type="Proteomes" id="UP000034849"/>
    </source>
</evidence>
<dbReference type="InterPro" id="IPR043993">
    <property type="entry name" value="T4SS_pilin"/>
</dbReference>
<comment type="caution">
    <text evidence="3">The sequence shown here is derived from an EMBL/GenBank/DDBJ whole genome shotgun (WGS) entry which is preliminary data.</text>
</comment>
<keyword evidence="1" id="KW-1133">Transmembrane helix</keyword>
<dbReference type="EMBL" id="LBSX01000007">
    <property type="protein sequence ID" value="KKQ27635.1"/>
    <property type="molecule type" value="Genomic_DNA"/>
</dbReference>
<keyword evidence="1" id="KW-0472">Membrane</keyword>
<dbReference type="InterPro" id="IPR014756">
    <property type="entry name" value="Ig_E-set"/>
</dbReference>
<feature type="transmembrane region" description="Helical" evidence="1">
    <location>
        <begin position="56"/>
        <end position="77"/>
    </location>
</feature>
<dbReference type="InterPro" id="IPR018247">
    <property type="entry name" value="EF_Hand_1_Ca_BS"/>
</dbReference>
<dbReference type="InterPro" id="IPR002909">
    <property type="entry name" value="IPT_dom"/>
</dbReference>
<dbReference type="Proteomes" id="UP000034849">
    <property type="component" value="Unassembled WGS sequence"/>
</dbReference>
<dbReference type="Pfam" id="PF18895">
    <property type="entry name" value="T4SS_pilin"/>
    <property type="match status" value="1"/>
</dbReference>
<dbReference type="InterPro" id="IPR028974">
    <property type="entry name" value="TSP_type-3_rpt"/>
</dbReference>
<dbReference type="Gene3D" id="2.60.40.10">
    <property type="entry name" value="Immunoglobulins"/>
    <property type="match status" value="3"/>
</dbReference>
<feature type="domain" description="IPT/TIG" evidence="2">
    <location>
        <begin position="624"/>
        <end position="699"/>
    </location>
</feature>
<dbReference type="GO" id="GO:0005509">
    <property type="term" value="F:calcium ion binding"/>
    <property type="evidence" value="ECO:0007669"/>
    <property type="project" value="InterPro"/>
</dbReference>
<accession>A0A0G0GNB8</accession>
<reference evidence="3 4" key="1">
    <citation type="journal article" date="2015" name="Nature">
        <title>rRNA introns, odd ribosomes, and small enigmatic genomes across a large radiation of phyla.</title>
        <authorList>
            <person name="Brown C.T."/>
            <person name="Hug L.A."/>
            <person name="Thomas B.C."/>
            <person name="Sharon I."/>
            <person name="Castelle C.J."/>
            <person name="Singh A."/>
            <person name="Wilkins M.J."/>
            <person name="Williams K.H."/>
            <person name="Banfield J.F."/>
        </authorList>
    </citation>
    <scope>NUCLEOTIDE SEQUENCE [LARGE SCALE GENOMIC DNA]</scope>
</reference>
<organism evidence="3 4">
    <name type="scientific">Candidatus Magasanikbacteria bacterium GW2011_GWC2_37_14</name>
    <dbReference type="NCBI Taxonomy" id="1619046"/>
    <lineage>
        <taxon>Bacteria</taxon>
        <taxon>Candidatus Magasanikiibacteriota</taxon>
    </lineage>
</organism>
<proteinExistence type="predicted"/>
<evidence type="ECO:0000259" key="2">
    <source>
        <dbReference type="Pfam" id="PF01833"/>
    </source>
</evidence>
<protein>
    <submittedName>
        <fullName evidence="3">Cartilage oligomeric matrix protein</fullName>
    </submittedName>
</protein>
<dbReference type="Pfam" id="PF01833">
    <property type="entry name" value="TIG"/>
    <property type="match status" value="2"/>
</dbReference>
<feature type="domain" description="IPT/TIG" evidence="2">
    <location>
        <begin position="709"/>
        <end position="759"/>
    </location>
</feature>
<feature type="transmembrane region" description="Helical" evidence="1">
    <location>
        <begin position="98"/>
        <end position="120"/>
    </location>
</feature>
<dbReference type="PROSITE" id="PS00018">
    <property type="entry name" value="EF_HAND_1"/>
    <property type="match status" value="1"/>
</dbReference>
<evidence type="ECO:0000313" key="3">
    <source>
        <dbReference type="EMBL" id="KKQ27635.1"/>
    </source>
</evidence>
<dbReference type="STRING" id="1619046.US42_C0007G0026"/>
<dbReference type="Gene3D" id="4.10.1080.10">
    <property type="entry name" value="TSP type-3 repeat"/>
    <property type="match status" value="1"/>
</dbReference>
<dbReference type="SUPFAM" id="SSF81296">
    <property type="entry name" value="E set domains"/>
    <property type="match status" value="1"/>
</dbReference>